<accession>A0A1I1HUQ7</accession>
<dbReference type="STRING" id="119641.SAMN05421842_10219"/>
<evidence type="ECO:0000313" key="2">
    <source>
        <dbReference type="Proteomes" id="UP000199263"/>
    </source>
</evidence>
<reference evidence="1 2" key="1">
    <citation type="submission" date="2016-10" db="EMBL/GenBank/DDBJ databases">
        <authorList>
            <person name="de Groot N.N."/>
        </authorList>
    </citation>
    <scope>NUCLEOTIDE SEQUENCE [LARGE SCALE GENOMIC DNA]</scope>
    <source>
        <strain evidence="1 2">DSM 12992</strain>
    </source>
</reference>
<dbReference type="RefSeq" id="WP_278320182.1">
    <property type="nucleotide sequence ID" value="NZ_FOMG01000002.1"/>
</dbReference>
<protein>
    <recommendedName>
        <fullName evidence="3">Cyclic lactone autoinducer peptide</fullName>
    </recommendedName>
</protein>
<sequence>MKMKEYIGRFLMMLSNAMITASPASLAGVGVEEMPESMKKFR</sequence>
<name>A0A1I1HUQ7_9CLOT</name>
<evidence type="ECO:0000313" key="1">
    <source>
        <dbReference type="EMBL" id="SFC27787.1"/>
    </source>
</evidence>
<evidence type="ECO:0008006" key="3">
    <source>
        <dbReference type="Google" id="ProtNLM"/>
    </source>
</evidence>
<keyword evidence="2" id="KW-1185">Reference proteome</keyword>
<gene>
    <name evidence="1" type="ORF">SAMN05421842_10219</name>
</gene>
<dbReference type="Proteomes" id="UP000199263">
    <property type="component" value="Unassembled WGS sequence"/>
</dbReference>
<organism evidence="1 2">
    <name type="scientific">Clostridium uliginosum</name>
    <dbReference type="NCBI Taxonomy" id="119641"/>
    <lineage>
        <taxon>Bacteria</taxon>
        <taxon>Bacillati</taxon>
        <taxon>Bacillota</taxon>
        <taxon>Clostridia</taxon>
        <taxon>Eubacteriales</taxon>
        <taxon>Clostridiaceae</taxon>
        <taxon>Clostridium</taxon>
    </lineage>
</organism>
<dbReference type="EMBL" id="FOMG01000002">
    <property type="protein sequence ID" value="SFC27787.1"/>
    <property type="molecule type" value="Genomic_DNA"/>
</dbReference>
<proteinExistence type="predicted"/>
<dbReference type="AlphaFoldDB" id="A0A1I1HUQ7"/>